<dbReference type="RefSeq" id="WP_227564609.1">
    <property type="nucleotide sequence ID" value="NZ_CP101989.1"/>
</dbReference>
<dbReference type="Gene3D" id="3.40.630.30">
    <property type="match status" value="2"/>
</dbReference>
<evidence type="ECO:0000256" key="1">
    <source>
        <dbReference type="ARBA" id="ARBA00022679"/>
    </source>
</evidence>
<dbReference type="PROSITE" id="PS51186">
    <property type="entry name" value="GNAT"/>
    <property type="match status" value="2"/>
</dbReference>
<organism evidence="3 4">
    <name type="scientific">Cellulomonas wangsupingiae</name>
    <dbReference type="NCBI Taxonomy" id="2968085"/>
    <lineage>
        <taxon>Bacteria</taxon>
        <taxon>Bacillati</taxon>
        <taxon>Actinomycetota</taxon>
        <taxon>Actinomycetes</taxon>
        <taxon>Micrococcales</taxon>
        <taxon>Cellulomonadaceae</taxon>
        <taxon>Cellulomonas</taxon>
    </lineage>
</organism>
<evidence type="ECO:0000313" key="4">
    <source>
        <dbReference type="Proteomes" id="UP001317322"/>
    </source>
</evidence>
<evidence type="ECO:0000313" key="3">
    <source>
        <dbReference type="EMBL" id="UUI66215.1"/>
    </source>
</evidence>
<dbReference type="Pfam" id="PF00583">
    <property type="entry name" value="Acetyltransf_1"/>
    <property type="match status" value="1"/>
</dbReference>
<reference evidence="3 4" key="1">
    <citation type="submission" date="2022-07" db="EMBL/GenBank/DDBJ databases">
        <title>Novel species in genus cellulomonas.</title>
        <authorList>
            <person name="Ye L."/>
        </authorList>
    </citation>
    <scope>NUCLEOTIDE SEQUENCE [LARGE SCALE GENOMIC DNA]</scope>
    <source>
        <strain evidence="4">zg-Y908</strain>
    </source>
</reference>
<sequence>MSAPSAASPVLVRPATEADLAQVGALTARAYVADGLVDEGHWYVDELRDAAARAAACTVLVAVTPAAGGDAPDRVLGTVTLAVPGSRYAEIARDGEVELRMLAVDPAARRSGVAELLVLAALREAVGRGVPDVALSTLDTMHAAQRLYARLGFAARPERDWTDEITMRVHTWRAPSPPGPLVETATWPPRRVVDVDGWRVGLSAGVTRRASSTLALGEVDDLPGAVDRVERLYREDGAPTVFRVGDAANPGGLRAELDARGYEVAAVTDVLVRDLTASSPARWRQDAGLRVRVADAPDDAWLDLWLGGKGTAREPSHAIVTGAPALYLTVSGPDGGDVAVIRAATVDDWVALSCLQVLPAARRRGLGRALTEEALAVALEHGARRAFLQVEADNDAALRLYGSLGFRPAHRYAYRVQPGPAARTGC</sequence>
<accession>A0ABY5K795</accession>
<dbReference type="InterPro" id="IPR000182">
    <property type="entry name" value="GNAT_dom"/>
</dbReference>
<dbReference type="InterPro" id="IPR050769">
    <property type="entry name" value="NAT_camello-type"/>
</dbReference>
<dbReference type="PANTHER" id="PTHR13947">
    <property type="entry name" value="GNAT FAMILY N-ACETYLTRANSFERASE"/>
    <property type="match status" value="1"/>
</dbReference>
<name>A0ABY5K795_9CELL</name>
<dbReference type="Proteomes" id="UP001317322">
    <property type="component" value="Chromosome"/>
</dbReference>
<feature type="domain" description="N-acetyltransferase" evidence="2">
    <location>
        <begin position="10"/>
        <end position="172"/>
    </location>
</feature>
<keyword evidence="4" id="KW-1185">Reference proteome</keyword>
<dbReference type="EMBL" id="CP101989">
    <property type="protein sequence ID" value="UUI66215.1"/>
    <property type="molecule type" value="Genomic_DNA"/>
</dbReference>
<gene>
    <name evidence="3" type="ORF">NP075_05725</name>
</gene>
<proteinExistence type="predicted"/>
<dbReference type="CDD" id="cd04301">
    <property type="entry name" value="NAT_SF"/>
    <property type="match status" value="2"/>
</dbReference>
<feature type="domain" description="N-acetyltransferase" evidence="2">
    <location>
        <begin position="270"/>
        <end position="426"/>
    </location>
</feature>
<dbReference type="Pfam" id="PF24553">
    <property type="entry name" value="Rv0428c_C"/>
    <property type="match status" value="1"/>
</dbReference>
<dbReference type="PANTHER" id="PTHR13947:SF37">
    <property type="entry name" value="LD18367P"/>
    <property type="match status" value="1"/>
</dbReference>
<dbReference type="SUPFAM" id="SSF55729">
    <property type="entry name" value="Acyl-CoA N-acyltransferases (Nat)"/>
    <property type="match status" value="2"/>
</dbReference>
<keyword evidence="1" id="KW-0808">Transferase</keyword>
<dbReference type="InterPro" id="IPR016181">
    <property type="entry name" value="Acyl_CoA_acyltransferase"/>
</dbReference>
<protein>
    <submittedName>
        <fullName evidence="3">GNAT family N-acetyltransferase</fullName>
    </submittedName>
</protein>
<evidence type="ECO:0000259" key="2">
    <source>
        <dbReference type="PROSITE" id="PS51186"/>
    </source>
</evidence>
<dbReference type="InterPro" id="IPR056935">
    <property type="entry name" value="Rv0428c-like_C"/>
</dbReference>